<protein>
    <recommendedName>
        <fullName evidence="4">DUF4241 domain-containing protein</fullName>
    </recommendedName>
</protein>
<evidence type="ECO:0000313" key="3">
    <source>
        <dbReference type="Proteomes" id="UP001652445"/>
    </source>
</evidence>
<evidence type="ECO:0008006" key="4">
    <source>
        <dbReference type="Google" id="ProtNLM"/>
    </source>
</evidence>
<evidence type="ECO:0000313" key="2">
    <source>
        <dbReference type="EMBL" id="MCU6794736.1"/>
    </source>
</evidence>
<feature type="signal peptide" evidence="1">
    <location>
        <begin position="1"/>
        <end position="22"/>
    </location>
</feature>
<reference evidence="2 3" key="1">
    <citation type="submission" date="2022-09" db="EMBL/GenBank/DDBJ databases">
        <authorList>
            <person name="Han X.L."/>
            <person name="Wang Q."/>
            <person name="Lu T."/>
        </authorList>
    </citation>
    <scope>NUCLEOTIDE SEQUENCE [LARGE SCALE GENOMIC DNA]</scope>
    <source>
        <strain evidence="2 3">WQ 127069</strain>
    </source>
</reference>
<sequence length="286" mass="32092">MTNTIQRAGIMMLILLSTLACSNDQVMQYNGMSTTISEQSDQHPVYRPDLFPEHVVIPFEESLGQPLEKDTPPIGSKLIQSFVLPGSEAEVLVYTNEDASLGLTGYLKGRNSEWKLGDMSNFDENQAWIHPLSFLTGEVSGAVIEIPFGSIGAKKGLLTYHHDTDSWNVVDFQGQTAIPMDLDSDGVPEWIGNQTDWVPPALEIHRWVTEHERFESTVLQSSSLSPDMADETPSYSSLFIENGQHLIQIGNNDAYAFFIYEQGVLKQCRPVDTRDRVLEMQMARRH</sequence>
<name>A0ABT2UKU5_9BACL</name>
<accession>A0ABT2UKU5</accession>
<organism evidence="2 3">
    <name type="scientific">Paenibacillus baimaensis</name>
    <dbReference type="NCBI Taxonomy" id="2982185"/>
    <lineage>
        <taxon>Bacteria</taxon>
        <taxon>Bacillati</taxon>
        <taxon>Bacillota</taxon>
        <taxon>Bacilli</taxon>
        <taxon>Bacillales</taxon>
        <taxon>Paenibacillaceae</taxon>
        <taxon>Paenibacillus</taxon>
    </lineage>
</organism>
<feature type="chain" id="PRO_5045524615" description="DUF4241 domain-containing protein" evidence="1">
    <location>
        <begin position="23"/>
        <end position="286"/>
    </location>
</feature>
<dbReference type="EMBL" id="JAOQIO010000084">
    <property type="protein sequence ID" value="MCU6794736.1"/>
    <property type="molecule type" value="Genomic_DNA"/>
</dbReference>
<keyword evidence="1" id="KW-0732">Signal</keyword>
<gene>
    <name evidence="2" type="ORF">OB236_21730</name>
</gene>
<proteinExistence type="predicted"/>
<comment type="caution">
    <text evidence="2">The sequence shown here is derived from an EMBL/GenBank/DDBJ whole genome shotgun (WGS) entry which is preliminary data.</text>
</comment>
<evidence type="ECO:0000256" key="1">
    <source>
        <dbReference type="SAM" id="SignalP"/>
    </source>
</evidence>
<dbReference type="PROSITE" id="PS51257">
    <property type="entry name" value="PROKAR_LIPOPROTEIN"/>
    <property type="match status" value="1"/>
</dbReference>
<dbReference type="Proteomes" id="UP001652445">
    <property type="component" value="Unassembled WGS sequence"/>
</dbReference>
<keyword evidence="3" id="KW-1185">Reference proteome</keyword>